<proteinExistence type="predicted"/>
<evidence type="ECO:0000313" key="3">
    <source>
        <dbReference type="EMBL" id="JAT78827.1"/>
    </source>
</evidence>
<organism evidence="3">
    <name type="scientific">Ornithodoros brasiliensis</name>
    <name type="common">Mouro tick</name>
    <dbReference type="NCBI Taxonomy" id="888526"/>
    <lineage>
        <taxon>Eukaryota</taxon>
        <taxon>Metazoa</taxon>
        <taxon>Ecdysozoa</taxon>
        <taxon>Arthropoda</taxon>
        <taxon>Chelicerata</taxon>
        <taxon>Arachnida</taxon>
        <taxon>Acari</taxon>
        <taxon>Parasitiformes</taxon>
        <taxon>Ixodida</taxon>
        <taxon>Ixodoidea</taxon>
        <taxon>Argasidae</taxon>
        <taxon>Ornithodorinae</taxon>
        <taxon>Ornithodoros</taxon>
    </lineage>
</organism>
<dbReference type="EMBL" id="GETE01001002">
    <property type="protein sequence ID" value="JAT78827.1"/>
    <property type="molecule type" value="Transcribed_RNA"/>
</dbReference>
<feature type="region of interest" description="Disordered" evidence="1">
    <location>
        <begin position="102"/>
        <end position="157"/>
    </location>
</feature>
<evidence type="ECO:0000256" key="1">
    <source>
        <dbReference type="SAM" id="MobiDB-lite"/>
    </source>
</evidence>
<keyword evidence="2" id="KW-1133">Transmembrane helix</keyword>
<reference evidence="3" key="1">
    <citation type="submission" date="2016-07" db="EMBL/GenBank/DDBJ databases">
        <title>Salivary Glands transcriptome analysis on engorged females of Ornithodoros brasiliensis (Acari:Argasidae).</title>
        <authorList>
            <person name="Simons S.M."/>
            <person name="Carvalho E."/>
            <person name="Junqueira-de-Azevedo I."/>
            <person name="Ho P.L."/>
            <person name="Giovanni D."/>
            <person name="Mendonca R."/>
            <person name="Onofrio V."/>
            <person name="Landulfo G."/>
            <person name="Ramirez D."/>
            <person name="Barros-Battesti D."/>
        </authorList>
    </citation>
    <scope>NUCLEOTIDE SEQUENCE</scope>
    <source>
        <strain evidence="3">Female</strain>
        <tissue evidence="3">Salivary gland</tissue>
    </source>
</reference>
<keyword evidence="2" id="KW-0812">Transmembrane</keyword>
<name>A0A1D2AI04_ORNBR</name>
<feature type="transmembrane region" description="Helical" evidence="2">
    <location>
        <begin position="6"/>
        <end position="32"/>
    </location>
</feature>
<feature type="compositionally biased region" description="Gly residues" evidence="1">
    <location>
        <begin position="51"/>
        <end position="61"/>
    </location>
</feature>
<sequence length="157" mass="15840">SKWTTVPVGLATEMASCVLVVLGLAAFTAFVLTAEGFNGRGRGPPWSRGPPGRGRGRGGGNPISGRGCARFCHSNGFNSSQFVLSNSSYSCVCSDPLPLVERTGDVQENDGTSVPIVEDVVGDTGDGGEPPETGNGDGGVDNPSDKGAEGNGTDPVG</sequence>
<feature type="non-terminal residue" evidence="3">
    <location>
        <position position="1"/>
    </location>
</feature>
<accession>A0A1D2AI04</accession>
<dbReference type="AlphaFoldDB" id="A0A1D2AI04"/>
<protein>
    <submittedName>
        <fullName evidence="3">Putative salivary secreted protein</fullName>
    </submittedName>
</protein>
<evidence type="ECO:0000256" key="2">
    <source>
        <dbReference type="SAM" id="Phobius"/>
    </source>
</evidence>
<feature type="region of interest" description="Disordered" evidence="1">
    <location>
        <begin position="39"/>
        <end position="61"/>
    </location>
</feature>
<keyword evidence="2" id="KW-0472">Membrane</keyword>